<reference evidence="1 2" key="2">
    <citation type="journal article" date="2022" name="Mol. Ecol. Resour.">
        <title>The genomes of chicory, endive, great burdock and yacon provide insights into Asteraceae paleo-polyploidization history and plant inulin production.</title>
        <authorList>
            <person name="Fan W."/>
            <person name="Wang S."/>
            <person name="Wang H."/>
            <person name="Wang A."/>
            <person name="Jiang F."/>
            <person name="Liu H."/>
            <person name="Zhao H."/>
            <person name="Xu D."/>
            <person name="Zhang Y."/>
        </authorList>
    </citation>
    <scope>NUCLEOTIDE SEQUENCE [LARGE SCALE GENOMIC DNA]</scope>
    <source>
        <strain evidence="2">cv. Yunnan</strain>
        <tissue evidence="1">Leaves</tissue>
    </source>
</reference>
<evidence type="ECO:0000313" key="2">
    <source>
        <dbReference type="Proteomes" id="UP001056120"/>
    </source>
</evidence>
<protein>
    <submittedName>
        <fullName evidence="1">Uncharacterized protein</fullName>
    </submittedName>
</protein>
<accession>A0ACB9DEM7</accession>
<keyword evidence="2" id="KW-1185">Reference proteome</keyword>
<sequence length="122" mass="12456">MLTTTHQHPISLVVHNLVTSVLILLKDRAVPSGLASVAQSTGQQITVGLAKNWIFDKITGKPNEVPSVGSGPNEVPSVGSDVSASFEVPSAGLVSLAVEEAGGGVLDAMMSGVMSIFESISS</sequence>
<evidence type="ECO:0000313" key="1">
    <source>
        <dbReference type="EMBL" id="KAI3744920.1"/>
    </source>
</evidence>
<reference evidence="2" key="1">
    <citation type="journal article" date="2022" name="Mol. Ecol. Resour.">
        <title>The genomes of chicory, endive, great burdock and yacon provide insights into Asteraceae palaeo-polyploidization history and plant inulin production.</title>
        <authorList>
            <person name="Fan W."/>
            <person name="Wang S."/>
            <person name="Wang H."/>
            <person name="Wang A."/>
            <person name="Jiang F."/>
            <person name="Liu H."/>
            <person name="Zhao H."/>
            <person name="Xu D."/>
            <person name="Zhang Y."/>
        </authorList>
    </citation>
    <scope>NUCLEOTIDE SEQUENCE [LARGE SCALE GENOMIC DNA]</scope>
    <source>
        <strain evidence="2">cv. Yunnan</strain>
    </source>
</reference>
<gene>
    <name evidence="1" type="ORF">L1987_58018</name>
</gene>
<dbReference type="Proteomes" id="UP001056120">
    <property type="component" value="Linkage Group LG19"/>
</dbReference>
<dbReference type="EMBL" id="CM042036">
    <property type="protein sequence ID" value="KAI3744920.1"/>
    <property type="molecule type" value="Genomic_DNA"/>
</dbReference>
<name>A0ACB9DEM7_9ASTR</name>
<organism evidence="1 2">
    <name type="scientific">Smallanthus sonchifolius</name>
    <dbReference type="NCBI Taxonomy" id="185202"/>
    <lineage>
        <taxon>Eukaryota</taxon>
        <taxon>Viridiplantae</taxon>
        <taxon>Streptophyta</taxon>
        <taxon>Embryophyta</taxon>
        <taxon>Tracheophyta</taxon>
        <taxon>Spermatophyta</taxon>
        <taxon>Magnoliopsida</taxon>
        <taxon>eudicotyledons</taxon>
        <taxon>Gunneridae</taxon>
        <taxon>Pentapetalae</taxon>
        <taxon>asterids</taxon>
        <taxon>campanulids</taxon>
        <taxon>Asterales</taxon>
        <taxon>Asteraceae</taxon>
        <taxon>Asteroideae</taxon>
        <taxon>Heliantheae alliance</taxon>
        <taxon>Millerieae</taxon>
        <taxon>Smallanthus</taxon>
    </lineage>
</organism>
<proteinExistence type="predicted"/>
<comment type="caution">
    <text evidence="1">The sequence shown here is derived from an EMBL/GenBank/DDBJ whole genome shotgun (WGS) entry which is preliminary data.</text>
</comment>